<dbReference type="InterPro" id="IPR017900">
    <property type="entry name" value="4Fe4S_Fe_S_CS"/>
</dbReference>
<dbReference type="InterPro" id="IPR024569">
    <property type="entry name" value="LutB_C"/>
</dbReference>
<dbReference type="PANTHER" id="PTHR47153:SF2">
    <property type="entry name" value="LACTATE UTILIZATION PROTEIN B"/>
    <property type="match status" value="1"/>
</dbReference>
<protein>
    <submittedName>
        <fullName evidence="9">Iron-sulfur cluster-binding protein</fullName>
    </submittedName>
</protein>
<keyword evidence="2" id="KW-0004">4Fe-4S</keyword>
<gene>
    <name evidence="9" type="ORF">CUN48_11570</name>
</gene>
<proteinExistence type="predicted"/>
<evidence type="ECO:0000256" key="2">
    <source>
        <dbReference type="ARBA" id="ARBA00022485"/>
    </source>
</evidence>
<dbReference type="InterPro" id="IPR017896">
    <property type="entry name" value="4Fe4S_Fe-S-bd"/>
</dbReference>
<dbReference type="GO" id="GO:0046872">
    <property type="term" value="F:metal ion binding"/>
    <property type="evidence" value="ECO:0007669"/>
    <property type="project" value="UniProtKB-KW"/>
</dbReference>
<keyword evidence="7" id="KW-0411">Iron-sulfur</keyword>
<comment type="caution">
    <text evidence="9">The sequence shown here is derived from an EMBL/GenBank/DDBJ whole genome shotgun (WGS) entry which is preliminary data.</text>
</comment>
<keyword evidence="5" id="KW-0249">Electron transport</keyword>
<dbReference type="AlphaFoldDB" id="A0A2M8QAN3"/>
<dbReference type="PROSITE" id="PS00198">
    <property type="entry name" value="4FE4S_FER_1"/>
    <property type="match status" value="1"/>
</dbReference>
<dbReference type="Proteomes" id="UP000230790">
    <property type="component" value="Unassembled WGS sequence"/>
</dbReference>
<dbReference type="Gene3D" id="3.40.50.10420">
    <property type="entry name" value="NagB/RpiA/CoA transferase-like"/>
    <property type="match status" value="1"/>
</dbReference>
<dbReference type="PANTHER" id="PTHR47153">
    <property type="entry name" value="LACTATE UTILIZATION PROTEIN B"/>
    <property type="match status" value="1"/>
</dbReference>
<keyword evidence="6" id="KW-0408">Iron</keyword>
<evidence type="ECO:0000256" key="1">
    <source>
        <dbReference type="ARBA" id="ARBA00022448"/>
    </source>
</evidence>
<reference evidence="9 10" key="1">
    <citation type="submission" date="2017-11" db="EMBL/GenBank/DDBJ databases">
        <title>Evolution of Phototrophy in the Chloroflexi Phylum Driven by Horizontal Gene Transfer.</title>
        <authorList>
            <person name="Ward L.M."/>
            <person name="Hemp J."/>
            <person name="Shih P.M."/>
            <person name="Mcglynn S.E."/>
            <person name="Fischer W."/>
        </authorList>
    </citation>
    <scope>NUCLEOTIDE SEQUENCE [LARGE SCALE GENOMIC DNA]</scope>
    <source>
        <strain evidence="9">JP3_7</strain>
    </source>
</reference>
<dbReference type="InterPro" id="IPR037171">
    <property type="entry name" value="NagB/RpiA_transferase-like"/>
</dbReference>
<feature type="domain" description="4Fe-4S ferredoxin-type" evidence="8">
    <location>
        <begin position="300"/>
        <end position="330"/>
    </location>
</feature>
<dbReference type="Gene3D" id="1.10.1060.10">
    <property type="entry name" value="Alpha-helical ferredoxin"/>
    <property type="match status" value="1"/>
</dbReference>
<dbReference type="NCBIfam" id="TIGR00273">
    <property type="entry name" value="LutB/LldF family L-lactate oxidation iron-sulfur protein"/>
    <property type="match status" value="1"/>
</dbReference>
<accession>A0A2M8QAN3</accession>
<dbReference type="Pfam" id="PF02589">
    <property type="entry name" value="LUD_dom"/>
    <property type="match status" value="1"/>
</dbReference>
<evidence type="ECO:0000256" key="3">
    <source>
        <dbReference type="ARBA" id="ARBA00022723"/>
    </source>
</evidence>
<evidence type="ECO:0000256" key="6">
    <source>
        <dbReference type="ARBA" id="ARBA00023004"/>
    </source>
</evidence>
<name>A0A2M8QAN3_9CHLR</name>
<dbReference type="GO" id="GO:0051539">
    <property type="term" value="F:4 iron, 4 sulfur cluster binding"/>
    <property type="evidence" value="ECO:0007669"/>
    <property type="project" value="UniProtKB-KW"/>
</dbReference>
<dbReference type="PROSITE" id="PS51379">
    <property type="entry name" value="4FE4S_FER_2"/>
    <property type="match status" value="1"/>
</dbReference>
<dbReference type="GO" id="GO:0006089">
    <property type="term" value="P:lactate metabolic process"/>
    <property type="evidence" value="ECO:0007669"/>
    <property type="project" value="InterPro"/>
</dbReference>
<dbReference type="SUPFAM" id="SSF100950">
    <property type="entry name" value="NagB/RpiA/CoA transferase-like"/>
    <property type="match status" value="1"/>
</dbReference>
<dbReference type="Pfam" id="PF11870">
    <property type="entry name" value="LutB_C"/>
    <property type="match status" value="1"/>
</dbReference>
<sequence>MSRTAQFSQAVTVALSDIQLQTALDRGTTRGVNARIAAMVETTDADALRRQARLAREHALNHLPDLLEQLERNVIANGGHVLWARDAAELNQVILDLCQKHGVRCVTKGKSMVTEESELNHALEAHGIEVTESDLGEYIIQLAGETPSHIVFPMLHKTKEATAQLLHDKLGMPMTDRPEEMTRFVRGVMRRKYLEADMGISGVNFAIAETGTIATVENEGNNRLSTSAPRVHVAVMGVEKVIATWEDYAILVQLLARSATGQRLSVYNNLMSGPRRPDEPDGPEVFYLIIMDNGRSHILGSEYTESLACIRCGACLNACPVYQNIGGHAYGWVYPGPIGSIISPLLLGPTHAPELPYASSLCGACQAACPVEINIPDMLLKLRRDLVQAGDATLAWRAGMRLWRQAMLSPALYRSGGWLASLATQMLANAEGKIESLPPPLKAWTDSRDFPAFAKQPFRERLKQRRRSQARPGVSG</sequence>
<dbReference type="InterPro" id="IPR004452">
    <property type="entry name" value="LutB/LldF"/>
</dbReference>
<dbReference type="InterPro" id="IPR003741">
    <property type="entry name" value="LUD_dom"/>
</dbReference>
<dbReference type="EMBL" id="PGTN01000085">
    <property type="protein sequence ID" value="PJF46877.1"/>
    <property type="molecule type" value="Genomic_DNA"/>
</dbReference>
<keyword evidence="3" id="KW-0479">Metal-binding</keyword>
<evidence type="ECO:0000313" key="10">
    <source>
        <dbReference type="Proteomes" id="UP000230790"/>
    </source>
</evidence>
<dbReference type="SUPFAM" id="SSF46548">
    <property type="entry name" value="alpha-helical ferredoxin"/>
    <property type="match status" value="1"/>
</dbReference>
<evidence type="ECO:0000256" key="4">
    <source>
        <dbReference type="ARBA" id="ARBA00022737"/>
    </source>
</evidence>
<dbReference type="InterPro" id="IPR024185">
    <property type="entry name" value="FTHF_cligase-like_sf"/>
</dbReference>
<evidence type="ECO:0000313" key="9">
    <source>
        <dbReference type="EMBL" id="PJF46877.1"/>
    </source>
</evidence>
<dbReference type="Pfam" id="PF13183">
    <property type="entry name" value="Fer4_8"/>
    <property type="match status" value="1"/>
</dbReference>
<evidence type="ECO:0000256" key="5">
    <source>
        <dbReference type="ARBA" id="ARBA00022982"/>
    </source>
</evidence>
<evidence type="ECO:0000259" key="8">
    <source>
        <dbReference type="PROSITE" id="PS51379"/>
    </source>
</evidence>
<keyword evidence="1" id="KW-0813">Transport</keyword>
<dbReference type="InterPro" id="IPR009051">
    <property type="entry name" value="Helical_ferredxn"/>
</dbReference>
<organism evidence="9 10">
    <name type="scientific">Candidatus Thermofonsia Clade 3 bacterium</name>
    <dbReference type="NCBI Taxonomy" id="2364212"/>
    <lineage>
        <taxon>Bacteria</taxon>
        <taxon>Bacillati</taxon>
        <taxon>Chloroflexota</taxon>
        <taxon>Candidatus Thermofontia</taxon>
        <taxon>Candidatus Thermofonsia Clade 3</taxon>
    </lineage>
</organism>
<evidence type="ECO:0000256" key="7">
    <source>
        <dbReference type="ARBA" id="ARBA00023014"/>
    </source>
</evidence>
<keyword evidence="4" id="KW-0677">Repeat</keyword>